<feature type="region of interest" description="Disordered" evidence="2">
    <location>
        <begin position="1"/>
        <end position="31"/>
    </location>
</feature>
<dbReference type="PANTHER" id="PTHR33677">
    <property type="entry name" value="TRANSCRIPTIONAL REPRESSOR FRMR-RELATED"/>
    <property type="match status" value="1"/>
</dbReference>
<dbReference type="PANTHER" id="PTHR33677:SF3">
    <property type="entry name" value="COPPER-SENSING TRANSCRIPTIONAL REPRESSOR RICR"/>
    <property type="match status" value="1"/>
</dbReference>
<comment type="caution">
    <text evidence="3">The sequence shown here is derived from an EMBL/GenBank/DDBJ whole genome shotgun (WGS) entry which is preliminary data.</text>
</comment>
<evidence type="ECO:0000313" key="4">
    <source>
        <dbReference type="Proteomes" id="UP001484239"/>
    </source>
</evidence>
<accession>A0ABU9ED06</accession>
<evidence type="ECO:0000256" key="2">
    <source>
        <dbReference type="SAM" id="MobiDB-lite"/>
    </source>
</evidence>
<organism evidence="3 4">
    <name type="scientific">Gaopeijia maritima</name>
    <dbReference type="NCBI Taxonomy" id="3119007"/>
    <lineage>
        <taxon>Bacteria</taxon>
        <taxon>Pseudomonadati</taxon>
        <taxon>Gemmatimonadota</taxon>
        <taxon>Longimicrobiia</taxon>
        <taxon>Gaopeijiales</taxon>
        <taxon>Gaopeijiaceae</taxon>
        <taxon>Gaopeijia</taxon>
    </lineage>
</organism>
<keyword evidence="4" id="KW-1185">Reference proteome</keyword>
<reference evidence="3 4" key="1">
    <citation type="submission" date="2024-02" db="EMBL/GenBank/DDBJ databases">
        <title>A novel Gemmatimonadota bacterium.</title>
        <authorList>
            <person name="Du Z.-J."/>
            <person name="Ye Y.-Q."/>
        </authorList>
    </citation>
    <scope>NUCLEOTIDE SEQUENCE [LARGE SCALE GENOMIC DNA]</scope>
    <source>
        <strain evidence="3 4">DH-20</strain>
    </source>
</reference>
<name>A0ABU9ED06_9BACT</name>
<feature type="compositionally biased region" description="Low complexity" evidence="2">
    <location>
        <begin position="1"/>
        <end position="26"/>
    </location>
</feature>
<dbReference type="Gene3D" id="1.20.58.1000">
    <property type="entry name" value="Metal-sensitive repressor, helix protomer"/>
    <property type="match status" value="1"/>
</dbReference>
<sequence>MSTKSAPATNTSSPAASARRAAAPESPETDERILARLKSVEGHVRGVARMVEEGTYCVDVVHQIGAVQKALGRISTLLLDRHLHHCATKAIRGDDPEERERVIVELLDVFEAGRR</sequence>
<dbReference type="Proteomes" id="UP001484239">
    <property type="component" value="Unassembled WGS sequence"/>
</dbReference>
<dbReference type="EMBL" id="JBBHLI010000013">
    <property type="protein sequence ID" value="MEK9502621.1"/>
    <property type="molecule type" value="Genomic_DNA"/>
</dbReference>
<dbReference type="CDD" id="cd10148">
    <property type="entry name" value="CsoR-like_DUF156"/>
    <property type="match status" value="1"/>
</dbReference>
<gene>
    <name evidence="3" type="ORF">WI372_16625</name>
</gene>
<comment type="similarity">
    <text evidence="1">Belongs to the FrmR/RcnR family.</text>
</comment>
<evidence type="ECO:0000313" key="3">
    <source>
        <dbReference type="EMBL" id="MEK9502621.1"/>
    </source>
</evidence>
<dbReference type="RefSeq" id="WP_405280259.1">
    <property type="nucleotide sequence ID" value="NZ_JBBHLI010000013.1"/>
</dbReference>
<dbReference type="InterPro" id="IPR003735">
    <property type="entry name" value="Metal_Tscrpt_repr"/>
</dbReference>
<protein>
    <submittedName>
        <fullName evidence="3">Metal-sensitive transcriptional regulator</fullName>
    </submittedName>
</protein>
<dbReference type="InterPro" id="IPR038390">
    <property type="entry name" value="Metal_Tscrpt_repr_sf"/>
</dbReference>
<dbReference type="Pfam" id="PF02583">
    <property type="entry name" value="Trns_repr_metal"/>
    <property type="match status" value="1"/>
</dbReference>
<proteinExistence type="inferred from homology"/>
<evidence type="ECO:0000256" key="1">
    <source>
        <dbReference type="ARBA" id="ARBA00005260"/>
    </source>
</evidence>